<sequence>MNLFFKVTSNMKFPIMSEIKANEPVCNSLETLVDTFYYKESQKRFKTLFLFLIKNVGIYTKFGIIITYSLSHQDIADIIGSNRITITRIINNLNRKKIISIYKRRFILHDPLLLVQLT</sequence>
<gene>
    <name evidence="2" type="primary">ntcA</name>
</gene>
<dbReference type="InterPro" id="IPR018335">
    <property type="entry name" value="Tscrpt_reg_HTH_Crp-type_CS"/>
</dbReference>
<dbReference type="GO" id="GO:0003677">
    <property type="term" value="F:DNA binding"/>
    <property type="evidence" value="ECO:0007669"/>
    <property type="project" value="InterPro"/>
</dbReference>
<dbReference type="InterPro" id="IPR036390">
    <property type="entry name" value="WH_DNA-bd_sf"/>
</dbReference>
<dbReference type="Gene3D" id="1.10.10.10">
    <property type="entry name" value="Winged helix-like DNA-binding domain superfamily/Winged helix DNA-binding domain"/>
    <property type="match status" value="1"/>
</dbReference>
<evidence type="ECO:0000259" key="1">
    <source>
        <dbReference type="PROSITE" id="PS51063"/>
    </source>
</evidence>
<keyword evidence="2" id="KW-0934">Plastid</keyword>
<dbReference type="GO" id="GO:0003700">
    <property type="term" value="F:DNA-binding transcription factor activity"/>
    <property type="evidence" value="ECO:0007669"/>
    <property type="project" value="InterPro"/>
</dbReference>
<dbReference type="PROSITE" id="PS51063">
    <property type="entry name" value="HTH_CRP_2"/>
    <property type="match status" value="1"/>
</dbReference>
<name>A0A343KP13_PORPP</name>
<proteinExistence type="predicted"/>
<dbReference type="SUPFAM" id="SSF46785">
    <property type="entry name" value="Winged helix' DNA-binding domain"/>
    <property type="match status" value="1"/>
</dbReference>
<protein>
    <submittedName>
        <fullName evidence="2">Global nitrogen transcriptional regulator</fullName>
    </submittedName>
</protein>
<dbReference type="Pfam" id="PF13545">
    <property type="entry name" value="HTH_Crp_2"/>
    <property type="match status" value="1"/>
</dbReference>
<organism evidence="2">
    <name type="scientific">Porphyridium purpureum</name>
    <name type="common">Red alga</name>
    <name type="synonym">Porphyridium cruentum</name>
    <dbReference type="NCBI Taxonomy" id="35688"/>
    <lineage>
        <taxon>Eukaryota</taxon>
        <taxon>Rhodophyta</taxon>
        <taxon>Bangiophyceae</taxon>
        <taxon>Porphyridiales</taxon>
        <taxon>Porphyridiaceae</taxon>
        <taxon>Porphyridium</taxon>
    </lineage>
</organism>
<evidence type="ECO:0000313" key="2">
    <source>
        <dbReference type="EMBL" id="ATJ02911.1"/>
    </source>
</evidence>
<reference evidence="2" key="1">
    <citation type="journal article" date="2017" name="Mitochondrial DNA Part B Resour">
        <title>Characterization of the complete plastid genome of Porphyridium purpureum strain CCMP1328.</title>
        <authorList>
            <person name="Bi G."/>
        </authorList>
    </citation>
    <scope>NUCLEOTIDE SEQUENCE</scope>
</reference>
<dbReference type="SMART" id="SM00419">
    <property type="entry name" value="HTH_CRP"/>
    <property type="match status" value="1"/>
</dbReference>
<geneLocation type="plastid" evidence="2"/>
<dbReference type="InterPro" id="IPR036388">
    <property type="entry name" value="WH-like_DNA-bd_sf"/>
</dbReference>
<dbReference type="PROSITE" id="PS00042">
    <property type="entry name" value="HTH_CRP_1"/>
    <property type="match status" value="1"/>
</dbReference>
<dbReference type="InterPro" id="IPR012318">
    <property type="entry name" value="HTH_CRP"/>
</dbReference>
<dbReference type="AlphaFoldDB" id="A0A343KP13"/>
<accession>A0A343KP13</accession>
<feature type="domain" description="HTH crp-type" evidence="1">
    <location>
        <begin position="39"/>
        <end position="112"/>
    </location>
</feature>
<dbReference type="EMBL" id="MF401423">
    <property type="protein sequence ID" value="ATJ02911.1"/>
    <property type="molecule type" value="Genomic_DNA"/>
</dbReference>